<dbReference type="GO" id="GO:0008999">
    <property type="term" value="F:protein-N-terminal-alanine acetyltransferase activity"/>
    <property type="evidence" value="ECO:0007669"/>
    <property type="project" value="TreeGrafter"/>
</dbReference>
<feature type="domain" description="N-acetyltransferase" evidence="1">
    <location>
        <begin position="1"/>
        <end position="129"/>
    </location>
</feature>
<comment type="caution">
    <text evidence="2">The sequence shown here is derived from an EMBL/GenBank/DDBJ whole genome shotgun (WGS) entry which is preliminary data.</text>
</comment>
<name>A0A9W5X5W4_9BACI</name>
<dbReference type="RefSeq" id="WP_308777781.1">
    <property type="nucleotide sequence ID" value="NZ_BMJD01000020.1"/>
</dbReference>
<evidence type="ECO:0000313" key="2">
    <source>
        <dbReference type="EMBL" id="GGB47125.1"/>
    </source>
</evidence>
<dbReference type="Pfam" id="PF13302">
    <property type="entry name" value="Acetyltransf_3"/>
    <property type="match status" value="1"/>
</dbReference>
<accession>A0A9W5X5W4</accession>
<dbReference type="SUPFAM" id="SSF55729">
    <property type="entry name" value="Acyl-CoA N-acyltransferases (Nat)"/>
    <property type="match status" value="1"/>
</dbReference>
<dbReference type="PANTHER" id="PTHR43792">
    <property type="entry name" value="GNAT FAMILY, PUTATIVE (AFU_ORTHOLOGUE AFUA_3G00765)-RELATED-RELATED"/>
    <property type="match status" value="1"/>
</dbReference>
<evidence type="ECO:0000313" key="3">
    <source>
        <dbReference type="Proteomes" id="UP000621492"/>
    </source>
</evidence>
<dbReference type="AlphaFoldDB" id="A0A9W5X5W4"/>
<dbReference type="PROSITE" id="PS51186">
    <property type="entry name" value="GNAT"/>
    <property type="match status" value="1"/>
</dbReference>
<keyword evidence="3" id="KW-1185">Reference proteome</keyword>
<organism evidence="2 3">
    <name type="scientific">Lentibacillus populi</name>
    <dbReference type="NCBI Taxonomy" id="1827502"/>
    <lineage>
        <taxon>Bacteria</taxon>
        <taxon>Bacillati</taxon>
        <taxon>Bacillota</taxon>
        <taxon>Bacilli</taxon>
        <taxon>Bacillales</taxon>
        <taxon>Bacillaceae</taxon>
        <taxon>Lentibacillus</taxon>
    </lineage>
</organism>
<evidence type="ECO:0000259" key="1">
    <source>
        <dbReference type="PROSITE" id="PS51186"/>
    </source>
</evidence>
<dbReference type="GO" id="GO:0005737">
    <property type="term" value="C:cytoplasm"/>
    <property type="evidence" value="ECO:0007669"/>
    <property type="project" value="TreeGrafter"/>
</dbReference>
<dbReference type="InterPro" id="IPR000182">
    <property type="entry name" value="GNAT_dom"/>
</dbReference>
<dbReference type="Gene3D" id="3.40.630.30">
    <property type="match status" value="1"/>
</dbReference>
<protein>
    <submittedName>
        <fullName evidence="2">N-acetyltransferase</fullName>
    </submittedName>
</protein>
<reference evidence="2" key="1">
    <citation type="journal article" date="2014" name="Int. J. Syst. Evol. Microbiol.">
        <title>Complete genome sequence of Corynebacterium casei LMG S-19264T (=DSM 44701T), isolated from a smear-ripened cheese.</title>
        <authorList>
            <consortium name="US DOE Joint Genome Institute (JGI-PGF)"/>
            <person name="Walter F."/>
            <person name="Albersmeier A."/>
            <person name="Kalinowski J."/>
            <person name="Ruckert C."/>
        </authorList>
    </citation>
    <scope>NUCLEOTIDE SEQUENCE</scope>
    <source>
        <strain evidence="2">CGMCC 1.15454</strain>
    </source>
</reference>
<dbReference type="InterPro" id="IPR051531">
    <property type="entry name" value="N-acetyltransferase"/>
</dbReference>
<sequence length="148" mass="17091">MESLHSEEEAQQIINHFRENYKSERGIRWGMVLKNTQEFIGTVGLNNLNIKGKKAEIGFELHPSYWQKGYVTEAVNEVLGYSFIDLELYRIGAVTFPDNTASNNLLKKIGFVFEGKLRGYLYQNKQSHDALICSMLNTEWKKKILKGK</sequence>
<dbReference type="Proteomes" id="UP000621492">
    <property type="component" value="Unassembled WGS sequence"/>
</dbReference>
<gene>
    <name evidence="2" type="ORF">GCM10011409_25780</name>
</gene>
<proteinExistence type="predicted"/>
<reference evidence="2" key="2">
    <citation type="submission" date="2020-09" db="EMBL/GenBank/DDBJ databases">
        <authorList>
            <person name="Sun Q."/>
            <person name="Zhou Y."/>
        </authorList>
    </citation>
    <scope>NUCLEOTIDE SEQUENCE</scope>
    <source>
        <strain evidence="2">CGMCC 1.15454</strain>
    </source>
</reference>
<dbReference type="InterPro" id="IPR016181">
    <property type="entry name" value="Acyl_CoA_acyltransferase"/>
</dbReference>
<dbReference type="EMBL" id="BMJD01000020">
    <property type="protein sequence ID" value="GGB47125.1"/>
    <property type="molecule type" value="Genomic_DNA"/>
</dbReference>
<dbReference type="PANTHER" id="PTHR43792:SF9">
    <property type="entry name" value="RIBOSOMAL-PROTEIN-ALANINE ACETYLTRANSFERASE"/>
    <property type="match status" value="1"/>
</dbReference>